<name>A0A5N5IA00_9ROSA</name>
<organism evidence="4 5">
    <name type="scientific">Pyrus ussuriensis x Pyrus communis</name>
    <dbReference type="NCBI Taxonomy" id="2448454"/>
    <lineage>
        <taxon>Eukaryota</taxon>
        <taxon>Viridiplantae</taxon>
        <taxon>Streptophyta</taxon>
        <taxon>Embryophyta</taxon>
        <taxon>Tracheophyta</taxon>
        <taxon>Spermatophyta</taxon>
        <taxon>Magnoliopsida</taxon>
        <taxon>eudicotyledons</taxon>
        <taxon>Gunneridae</taxon>
        <taxon>Pentapetalae</taxon>
        <taxon>rosids</taxon>
        <taxon>fabids</taxon>
        <taxon>Rosales</taxon>
        <taxon>Rosaceae</taxon>
        <taxon>Amygdaloideae</taxon>
        <taxon>Maleae</taxon>
        <taxon>Pyrus</taxon>
    </lineage>
</organism>
<sequence length="548" mass="62192">MESISESYGETTGARGLRCRDPQRRWKIRRHVIQGSRIQEEVGALRDIPAKVQKEMGTVQDSRSGSPSQAEKEEVDSRSMYVDNVDYHVLLRKSRRPFVPAAPFYPAFGYGRVPRFRRPWRKIPRVGLAWVTGQHCCPAQQAQWVQEIQGPRDLVLRSAAVEHRRHRRLVLHGIPQTLRRLHQSPVVKGARDLSQLQDAREDRFGREDQPKWDFGRDDFEKDYNRRIHRARPCLLPAPVQREVLLIVREQGKVSARLSQKIRDRVQKWYQDEGMLLHRVDLLEDVDARAKFVDSVGKVVIRSDSFAKHPTYLKGFSLIATMHKTLILAAKSMRVDQAAVKCAKEAEVALVAQLCLAAEKIEKLEYGLVVLKRFDIFAPTSLQLEITHEEVAHLNARLSATQAMLEAVKKEDEELIFMHAEVSRLKEIANKLESKEVDLQGMLSASENLRKELDELQAARNGLVEENMQLKNEKTGHEVALASFELLEFSFEATFGGVAEGQAVQEGTIEDELMDALAASSGAATEGLASFCLHLHLGIFFFSFLFSCA</sequence>
<evidence type="ECO:0000313" key="4">
    <source>
        <dbReference type="EMBL" id="KAB2636519.1"/>
    </source>
</evidence>
<evidence type="ECO:0000313" key="5">
    <source>
        <dbReference type="Proteomes" id="UP000327157"/>
    </source>
</evidence>
<feature type="compositionally biased region" description="Polar residues" evidence="2">
    <location>
        <begin position="59"/>
        <end position="69"/>
    </location>
</feature>
<dbReference type="EMBL" id="SMOL01000004">
    <property type="protein sequence ID" value="KAB2636519.1"/>
    <property type="molecule type" value="Genomic_DNA"/>
</dbReference>
<protein>
    <submittedName>
        <fullName evidence="4">Protein TOC75-3</fullName>
    </submittedName>
</protein>
<accession>A0A5N5IA00</accession>
<feature type="coiled-coil region" evidence="1">
    <location>
        <begin position="438"/>
        <end position="472"/>
    </location>
</feature>
<feature type="region of interest" description="Disordered" evidence="2">
    <location>
        <begin position="55"/>
        <end position="77"/>
    </location>
</feature>
<reference evidence="5" key="2">
    <citation type="submission" date="2019-10" db="EMBL/GenBank/DDBJ databases">
        <title>A de novo genome assembly of a pear dwarfing rootstock.</title>
        <authorList>
            <person name="Wang F."/>
            <person name="Wang J."/>
            <person name="Li S."/>
            <person name="Zhang Y."/>
            <person name="Fang M."/>
            <person name="Ma L."/>
            <person name="Zhao Y."/>
            <person name="Jiang S."/>
        </authorList>
    </citation>
    <scope>NUCLEOTIDE SEQUENCE [LARGE SCALE GENOMIC DNA]</scope>
</reference>
<gene>
    <name evidence="4" type="ORF">D8674_027053</name>
</gene>
<evidence type="ECO:0000259" key="3">
    <source>
        <dbReference type="Pfam" id="PF25280"/>
    </source>
</evidence>
<dbReference type="AlphaFoldDB" id="A0A5N5IA00"/>
<dbReference type="InterPro" id="IPR057355">
    <property type="entry name" value="POTRA2_Toc75"/>
</dbReference>
<comment type="caution">
    <text evidence="4">The sequence shown here is derived from an EMBL/GenBank/DDBJ whole genome shotgun (WGS) entry which is preliminary data.</text>
</comment>
<feature type="region of interest" description="Disordered" evidence="2">
    <location>
        <begin position="1"/>
        <end position="20"/>
    </location>
</feature>
<proteinExistence type="predicted"/>
<dbReference type="Proteomes" id="UP000327157">
    <property type="component" value="Chromosome 5"/>
</dbReference>
<dbReference type="OrthoDB" id="4726at2759"/>
<feature type="domain" description="Toc75-like second POTRA" evidence="3">
    <location>
        <begin position="219"/>
        <end position="279"/>
    </location>
</feature>
<feature type="compositionally biased region" description="Polar residues" evidence="2">
    <location>
        <begin position="1"/>
        <end position="10"/>
    </location>
</feature>
<keyword evidence="1" id="KW-0175">Coiled coil</keyword>
<reference evidence="4 5" key="1">
    <citation type="submission" date="2019-09" db="EMBL/GenBank/DDBJ databases">
        <authorList>
            <person name="Ou C."/>
        </authorList>
    </citation>
    <scope>NUCLEOTIDE SEQUENCE [LARGE SCALE GENOMIC DNA]</scope>
    <source>
        <strain evidence="4">S2</strain>
        <tissue evidence="4">Leaf</tissue>
    </source>
</reference>
<keyword evidence="5" id="KW-1185">Reference proteome</keyword>
<evidence type="ECO:0000256" key="2">
    <source>
        <dbReference type="SAM" id="MobiDB-lite"/>
    </source>
</evidence>
<dbReference type="Pfam" id="PF25280">
    <property type="entry name" value="POTRA2_Toc75"/>
    <property type="match status" value="1"/>
</dbReference>
<reference evidence="4 5" key="3">
    <citation type="submission" date="2019-11" db="EMBL/GenBank/DDBJ databases">
        <title>A de novo genome assembly of a pear dwarfing rootstock.</title>
        <authorList>
            <person name="Wang F."/>
            <person name="Wang J."/>
            <person name="Li S."/>
            <person name="Zhang Y."/>
            <person name="Fang M."/>
            <person name="Ma L."/>
            <person name="Zhao Y."/>
            <person name="Jiang S."/>
        </authorList>
    </citation>
    <scope>NUCLEOTIDE SEQUENCE [LARGE SCALE GENOMIC DNA]</scope>
    <source>
        <strain evidence="4">S2</strain>
        <tissue evidence="4">Leaf</tissue>
    </source>
</reference>
<evidence type="ECO:0000256" key="1">
    <source>
        <dbReference type="SAM" id="Coils"/>
    </source>
</evidence>